<keyword evidence="1" id="KW-0812">Transmembrane</keyword>
<protein>
    <submittedName>
        <fullName evidence="2">Flp pilus assembly protein, pilin Flp</fullName>
    </submittedName>
</protein>
<accession>A0ABY1PQ08</accession>
<reference evidence="2 3" key="1">
    <citation type="submission" date="2017-05" db="EMBL/GenBank/DDBJ databases">
        <authorList>
            <person name="Varghese N."/>
            <person name="Submissions S."/>
        </authorList>
    </citation>
    <scope>NUCLEOTIDE SEQUENCE [LARGE SCALE GENOMIC DNA]</scope>
    <source>
        <strain evidence="2 3">DSM 25457</strain>
    </source>
</reference>
<keyword evidence="1" id="KW-0472">Membrane</keyword>
<keyword evidence="3" id="KW-1185">Reference proteome</keyword>
<sequence>MSTSAESLPSLDHPIKTRYQISMKRFLIRKLSNDCCVKMAEKQGGKPFERVPSLDETMDLNDPPTRRARRGFVAWLNDEDGTTAVEYAVMVALIAVTCIVSVTLMTNAAKESFENSATAIGE</sequence>
<comment type="caution">
    <text evidence="2">The sequence shown here is derived from an EMBL/GenBank/DDBJ whole genome shotgun (WGS) entry which is preliminary data.</text>
</comment>
<dbReference type="Proteomes" id="UP001158067">
    <property type="component" value="Unassembled WGS sequence"/>
</dbReference>
<evidence type="ECO:0000313" key="3">
    <source>
        <dbReference type="Proteomes" id="UP001158067"/>
    </source>
</evidence>
<dbReference type="EMBL" id="FXUG01000001">
    <property type="protein sequence ID" value="SMP42058.1"/>
    <property type="molecule type" value="Genomic_DNA"/>
</dbReference>
<proteinExistence type="predicted"/>
<evidence type="ECO:0000256" key="1">
    <source>
        <dbReference type="SAM" id="Phobius"/>
    </source>
</evidence>
<dbReference type="Pfam" id="PF04964">
    <property type="entry name" value="Flp_Fap"/>
    <property type="match status" value="1"/>
</dbReference>
<keyword evidence="1" id="KW-1133">Transmembrane helix</keyword>
<organism evidence="2 3">
    <name type="scientific">Neorhodopirellula lusitana</name>
    <dbReference type="NCBI Taxonomy" id="445327"/>
    <lineage>
        <taxon>Bacteria</taxon>
        <taxon>Pseudomonadati</taxon>
        <taxon>Planctomycetota</taxon>
        <taxon>Planctomycetia</taxon>
        <taxon>Pirellulales</taxon>
        <taxon>Pirellulaceae</taxon>
        <taxon>Neorhodopirellula</taxon>
    </lineage>
</organism>
<feature type="transmembrane region" description="Helical" evidence="1">
    <location>
        <begin position="87"/>
        <end position="106"/>
    </location>
</feature>
<gene>
    <name evidence="2" type="ORF">SAMN06265222_101703</name>
</gene>
<evidence type="ECO:0000313" key="2">
    <source>
        <dbReference type="EMBL" id="SMP42058.1"/>
    </source>
</evidence>
<name>A0ABY1PQ08_9BACT</name>
<dbReference type="InterPro" id="IPR007047">
    <property type="entry name" value="Flp_Fap"/>
</dbReference>